<dbReference type="EMBL" id="JAPEUY010000016">
    <property type="protein sequence ID" value="KAJ4365204.1"/>
    <property type="molecule type" value="Genomic_DNA"/>
</dbReference>
<feature type="compositionally biased region" description="Low complexity" evidence="1">
    <location>
        <begin position="126"/>
        <end position="137"/>
    </location>
</feature>
<sequence>METSQYFERTLFYDRSPAADEYYERSADLIFEKDASKARIEVRYQSSIVNFKHQKVRRRKGSSGKDQGNEKDLNLKASAAAQPTLCGNLAAHEVRSEKDDKMDSLDYDQSTDSIMDPNEAADSDDASSISSRASSTALPTALDQRQGDSVPPMYPGLPKLTVDNVDPSNMEEFVQRTKNDFRVFYLRQRHSYSRIQITKQLFEQLLKSCNIFPRFNEYLIGFGSKKSDAEVGPPPLKFRPLCTAHSNAYRGFDRYTRSIEDLIQANPFELHVIFLDTAIASWRPHLVYLTQLVTHQSNKAIGIMIGDDSAKQSLSIDVEDHQDLKQIEDEISDLMLCLDSTLDTVSTFEEMYDHFRTHQDDTESIRGSPSRSVYGSDAVVFALREKAKEISYTRKKAEALLSKVQNTRTLVCLEFYAN</sequence>
<dbReference type="Proteomes" id="UP001140560">
    <property type="component" value="Unassembled WGS sequence"/>
</dbReference>
<organism evidence="2 3">
    <name type="scientific">Neocucurbitaria cava</name>
    <dbReference type="NCBI Taxonomy" id="798079"/>
    <lineage>
        <taxon>Eukaryota</taxon>
        <taxon>Fungi</taxon>
        <taxon>Dikarya</taxon>
        <taxon>Ascomycota</taxon>
        <taxon>Pezizomycotina</taxon>
        <taxon>Dothideomycetes</taxon>
        <taxon>Pleosporomycetidae</taxon>
        <taxon>Pleosporales</taxon>
        <taxon>Pleosporineae</taxon>
        <taxon>Cucurbitariaceae</taxon>
        <taxon>Neocucurbitaria</taxon>
    </lineage>
</organism>
<feature type="region of interest" description="Disordered" evidence="1">
    <location>
        <begin position="92"/>
        <end position="153"/>
    </location>
</feature>
<evidence type="ECO:0000256" key="1">
    <source>
        <dbReference type="SAM" id="MobiDB-lite"/>
    </source>
</evidence>
<accession>A0A9W8Y1T7</accession>
<comment type="caution">
    <text evidence="2">The sequence shown here is derived from an EMBL/GenBank/DDBJ whole genome shotgun (WGS) entry which is preliminary data.</text>
</comment>
<name>A0A9W8Y1T7_9PLEO</name>
<evidence type="ECO:0000313" key="2">
    <source>
        <dbReference type="EMBL" id="KAJ4365204.1"/>
    </source>
</evidence>
<feature type="compositionally biased region" description="Basic and acidic residues" evidence="1">
    <location>
        <begin position="92"/>
        <end position="104"/>
    </location>
</feature>
<dbReference type="AlphaFoldDB" id="A0A9W8Y1T7"/>
<evidence type="ECO:0000313" key="3">
    <source>
        <dbReference type="Proteomes" id="UP001140560"/>
    </source>
</evidence>
<protein>
    <submittedName>
        <fullName evidence="2">Uncharacterized protein</fullName>
    </submittedName>
</protein>
<proteinExistence type="predicted"/>
<gene>
    <name evidence="2" type="ORF">N0V83_008822</name>
</gene>
<reference evidence="2" key="1">
    <citation type="submission" date="2022-10" db="EMBL/GenBank/DDBJ databases">
        <title>Tapping the CABI collections for fungal endophytes: first genome assemblies for Collariella, Neodidymelliopsis, Ascochyta clinopodiicola, Didymella pomorum, Didymosphaeria variabile, Neocosmospora piperis and Neocucurbitaria cava.</title>
        <authorList>
            <person name="Hill R."/>
        </authorList>
    </citation>
    <scope>NUCLEOTIDE SEQUENCE</scope>
    <source>
        <strain evidence="2">IMI 356814</strain>
    </source>
</reference>
<dbReference type="OrthoDB" id="5396681at2759"/>
<keyword evidence="3" id="KW-1185">Reference proteome</keyword>